<gene>
    <name evidence="3" type="ORF">AUR04nite_22340</name>
</gene>
<evidence type="ECO:0000313" key="3">
    <source>
        <dbReference type="EMBL" id="GED06702.1"/>
    </source>
</evidence>
<evidence type="ECO:0000313" key="4">
    <source>
        <dbReference type="Proteomes" id="UP000316612"/>
    </source>
</evidence>
<keyword evidence="1" id="KW-0472">Membrane</keyword>
<dbReference type="Proteomes" id="UP000316612">
    <property type="component" value="Unassembled WGS sequence"/>
</dbReference>
<keyword evidence="1" id="KW-0812">Transmembrane</keyword>
<proteinExistence type="predicted"/>
<sequence>MSRRGRRSKQHDAKNPAASLAGAAKVSATLAGEVFALVRQLCTPWLRAARALAQRYLEPVSSVVSALGFVVAGTAVLLWILGAAFGWQEALMGAFMATLLLLIAVAFVLGSHDYKVELDLNRTRVAVGQRAVGALKVLNQAKSTSAAVVMELPVGAGVAQFRIPQLSAGKDYEDLFTIPTHRRQVLQVGPVRSVRQDPFALLRRQVKWTGNYELFVHPKTTVLDGSSAGFIRDLEGMPTRELSSSDVSFHALRDYVPGDDRRHIHWKSSARTGDLMVRQFEQTRRSHLAVALTTNLDEYSAALGEEDFELAVSVAASIGLQAALDQRKLEIMTQSGPVRTASGRDMMDGLTRLAGASGRRTLTDVVRSTVDAVPGVSVMFLVTGAGTTARALREASKHVPFGVRAIAIRCGVGLQPAQARIGELNVLTLGQLDELGLMLRRAVA</sequence>
<dbReference type="Pfam" id="PF01882">
    <property type="entry name" value="DUF58"/>
    <property type="match status" value="1"/>
</dbReference>
<dbReference type="RefSeq" id="WP_141365026.1">
    <property type="nucleotide sequence ID" value="NZ_BAAAJL010000006.1"/>
</dbReference>
<dbReference type="InterPro" id="IPR002881">
    <property type="entry name" value="DUF58"/>
</dbReference>
<reference evidence="3 4" key="1">
    <citation type="submission" date="2019-06" db="EMBL/GenBank/DDBJ databases">
        <title>Whole genome shotgun sequence of Glutamicibacter uratoxydans NBRC 15515.</title>
        <authorList>
            <person name="Hosoyama A."/>
            <person name="Uohara A."/>
            <person name="Ohji S."/>
            <person name="Ichikawa N."/>
        </authorList>
    </citation>
    <scope>NUCLEOTIDE SEQUENCE [LARGE SCALE GENOMIC DNA]</scope>
    <source>
        <strain evidence="3 4">NBRC 15515</strain>
    </source>
</reference>
<feature type="transmembrane region" description="Helical" evidence="1">
    <location>
        <begin position="60"/>
        <end position="85"/>
    </location>
</feature>
<evidence type="ECO:0000259" key="2">
    <source>
        <dbReference type="Pfam" id="PF01882"/>
    </source>
</evidence>
<dbReference type="OrthoDB" id="9812729at2"/>
<dbReference type="EMBL" id="BJNY01000012">
    <property type="protein sequence ID" value="GED06702.1"/>
    <property type="molecule type" value="Genomic_DNA"/>
</dbReference>
<organism evidence="3 4">
    <name type="scientific">Glutamicibacter uratoxydans</name>
    <name type="common">Arthrobacter uratoxydans</name>
    <dbReference type="NCBI Taxonomy" id="43667"/>
    <lineage>
        <taxon>Bacteria</taxon>
        <taxon>Bacillati</taxon>
        <taxon>Actinomycetota</taxon>
        <taxon>Actinomycetes</taxon>
        <taxon>Micrococcales</taxon>
        <taxon>Micrococcaceae</taxon>
        <taxon>Glutamicibacter</taxon>
    </lineage>
</organism>
<protein>
    <recommendedName>
        <fullName evidence="2">DUF58 domain-containing protein</fullName>
    </recommendedName>
</protein>
<keyword evidence="1" id="KW-1133">Transmembrane helix</keyword>
<feature type="domain" description="DUF58" evidence="2">
    <location>
        <begin position="252"/>
        <end position="335"/>
    </location>
</feature>
<keyword evidence="4" id="KW-1185">Reference proteome</keyword>
<accession>A0A4Y4DN20</accession>
<feature type="transmembrane region" description="Helical" evidence="1">
    <location>
        <begin position="91"/>
        <end position="110"/>
    </location>
</feature>
<dbReference type="PANTHER" id="PTHR34351">
    <property type="entry name" value="SLR1927 PROTEIN-RELATED"/>
    <property type="match status" value="1"/>
</dbReference>
<evidence type="ECO:0000256" key="1">
    <source>
        <dbReference type="SAM" id="Phobius"/>
    </source>
</evidence>
<dbReference type="AlphaFoldDB" id="A0A4Y4DN20"/>
<name>A0A4Y4DN20_GLUUR</name>
<comment type="caution">
    <text evidence="3">The sequence shown here is derived from an EMBL/GenBank/DDBJ whole genome shotgun (WGS) entry which is preliminary data.</text>
</comment>